<evidence type="ECO:0000256" key="1">
    <source>
        <dbReference type="SAM" id="SignalP"/>
    </source>
</evidence>
<dbReference type="Ensembl" id="ENSCVAT00000017212.1">
    <property type="protein sequence ID" value="ENSCVAP00000010494.1"/>
    <property type="gene ID" value="ENSCVAG00000012633.1"/>
</dbReference>
<organism evidence="2 3">
    <name type="scientific">Cyprinodon variegatus</name>
    <name type="common">Sheepshead minnow</name>
    <dbReference type="NCBI Taxonomy" id="28743"/>
    <lineage>
        <taxon>Eukaryota</taxon>
        <taxon>Metazoa</taxon>
        <taxon>Chordata</taxon>
        <taxon>Craniata</taxon>
        <taxon>Vertebrata</taxon>
        <taxon>Euteleostomi</taxon>
        <taxon>Actinopterygii</taxon>
        <taxon>Neopterygii</taxon>
        <taxon>Teleostei</taxon>
        <taxon>Neoteleostei</taxon>
        <taxon>Acanthomorphata</taxon>
        <taxon>Ovalentaria</taxon>
        <taxon>Atherinomorphae</taxon>
        <taxon>Cyprinodontiformes</taxon>
        <taxon>Cyprinodontidae</taxon>
        <taxon>Cyprinodon</taxon>
    </lineage>
</organism>
<name>A0A3Q2CXI3_CYPVA</name>
<evidence type="ECO:0000313" key="3">
    <source>
        <dbReference type="Proteomes" id="UP000265020"/>
    </source>
</evidence>
<reference evidence="2" key="2">
    <citation type="submission" date="2025-09" db="UniProtKB">
        <authorList>
            <consortium name="Ensembl"/>
        </authorList>
    </citation>
    <scope>IDENTIFICATION</scope>
</reference>
<sequence>LTKSLGKETILFFLVCFPLKWLESIQTVICAEKYYDPDSKLKTKFYFKTTAGTHVNRSSLLDLSPTLLFPALSCIKSLASLSPCCPSCALFVPPRCPLFC</sequence>
<dbReference type="AlphaFoldDB" id="A0A3Q2CXI3"/>
<protein>
    <submittedName>
        <fullName evidence="2">Uncharacterized protein</fullName>
    </submittedName>
</protein>
<accession>A0A3Q2CXI3</accession>
<dbReference type="Proteomes" id="UP000265020">
    <property type="component" value="Unassembled WGS sequence"/>
</dbReference>
<keyword evidence="3" id="KW-1185">Reference proteome</keyword>
<keyword evidence="1" id="KW-0732">Signal</keyword>
<reference evidence="2" key="1">
    <citation type="submission" date="2025-08" db="UniProtKB">
        <authorList>
            <consortium name="Ensembl"/>
        </authorList>
    </citation>
    <scope>IDENTIFICATION</scope>
</reference>
<feature type="signal peptide" evidence="1">
    <location>
        <begin position="1"/>
        <end position="24"/>
    </location>
</feature>
<proteinExistence type="predicted"/>
<feature type="chain" id="PRO_5018735147" evidence="1">
    <location>
        <begin position="25"/>
        <end position="100"/>
    </location>
</feature>
<evidence type="ECO:0000313" key="2">
    <source>
        <dbReference type="Ensembl" id="ENSCVAP00000010494.1"/>
    </source>
</evidence>